<evidence type="ECO:0000313" key="3">
    <source>
        <dbReference type="Proteomes" id="UP000275078"/>
    </source>
</evidence>
<proteinExistence type="predicted"/>
<feature type="compositionally biased region" description="Basic residues" evidence="1">
    <location>
        <begin position="248"/>
        <end position="267"/>
    </location>
</feature>
<gene>
    <name evidence="2" type="ORF">BJ508DRAFT_336420</name>
</gene>
<evidence type="ECO:0000256" key="1">
    <source>
        <dbReference type="SAM" id="MobiDB-lite"/>
    </source>
</evidence>
<accession>A0A3N4HN56</accession>
<dbReference type="EMBL" id="ML119979">
    <property type="protein sequence ID" value="RPA71074.1"/>
    <property type="molecule type" value="Genomic_DNA"/>
</dbReference>
<dbReference type="AlphaFoldDB" id="A0A3N4HN56"/>
<name>A0A3N4HN56_ASCIM</name>
<protein>
    <submittedName>
        <fullName evidence="2">Uncharacterized protein</fullName>
    </submittedName>
</protein>
<feature type="compositionally biased region" description="Basic and acidic residues" evidence="1">
    <location>
        <begin position="190"/>
        <end position="199"/>
    </location>
</feature>
<feature type="region of interest" description="Disordered" evidence="1">
    <location>
        <begin position="74"/>
        <end position="210"/>
    </location>
</feature>
<reference evidence="2 3" key="1">
    <citation type="journal article" date="2018" name="Nat. Ecol. Evol.">
        <title>Pezizomycetes genomes reveal the molecular basis of ectomycorrhizal truffle lifestyle.</title>
        <authorList>
            <person name="Murat C."/>
            <person name="Payen T."/>
            <person name="Noel B."/>
            <person name="Kuo A."/>
            <person name="Morin E."/>
            <person name="Chen J."/>
            <person name="Kohler A."/>
            <person name="Krizsan K."/>
            <person name="Balestrini R."/>
            <person name="Da Silva C."/>
            <person name="Montanini B."/>
            <person name="Hainaut M."/>
            <person name="Levati E."/>
            <person name="Barry K.W."/>
            <person name="Belfiori B."/>
            <person name="Cichocki N."/>
            <person name="Clum A."/>
            <person name="Dockter R.B."/>
            <person name="Fauchery L."/>
            <person name="Guy J."/>
            <person name="Iotti M."/>
            <person name="Le Tacon F."/>
            <person name="Lindquist E.A."/>
            <person name="Lipzen A."/>
            <person name="Malagnac F."/>
            <person name="Mello A."/>
            <person name="Molinier V."/>
            <person name="Miyauchi S."/>
            <person name="Poulain J."/>
            <person name="Riccioni C."/>
            <person name="Rubini A."/>
            <person name="Sitrit Y."/>
            <person name="Splivallo R."/>
            <person name="Traeger S."/>
            <person name="Wang M."/>
            <person name="Zifcakova L."/>
            <person name="Wipf D."/>
            <person name="Zambonelli A."/>
            <person name="Paolocci F."/>
            <person name="Nowrousian M."/>
            <person name="Ottonello S."/>
            <person name="Baldrian P."/>
            <person name="Spatafora J.W."/>
            <person name="Henrissat B."/>
            <person name="Nagy L.G."/>
            <person name="Aury J.M."/>
            <person name="Wincker P."/>
            <person name="Grigoriev I.V."/>
            <person name="Bonfante P."/>
            <person name="Martin F.M."/>
        </authorList>
    </citation>
    <scope>NUCLEOTIDE SEQUENCE [LARGE SCALE GENOMIC DNA]</scope>
    <source>
        <strain evidence="2 3">RN42</strain>
    </source>
</reference>
<sequence length="267" mass="29762">MAPLGKSAPPASSKPSTSFTAFLTDFSGRSLCHRCSCKDSNCPDHFYQPGARNKNTTAPEPPTGLQKLREARERLGRMNGPNGDVMSPKPGGFTEMGRYAARHNHSYNDSKTVEPSPIEDPFKTPLQPQFQPHSPQELKVQHKPRPSRIEAVSFEPLAPLPPQFGPYVDPMAKTKPFSYNPTPPLPPMTQEEKARESAPHDLVPGATAARREELLRVQEEKMMAEAIRLSKAEYEWQYGADPVGNEKNKKKNGKGAMKEKKKGWLFK</sequence>
<evidence type="ECO:0000313" key="2">
    <source>
        <dbReference type="EMBL" id="RPA71074.1"/>
    </source>
</evidence>
<organism evidence="2 3">
    <name type="scientific">Ascobolus immersus RN42</name>
    <dbReference type="NCBI Taxonomy" id="1160509"/>
    <lineage>
        <taxon>Eukaryota</taxon>
        <taxon>Fungi</taxon>
        <taxon>Dikarya</taxon>
        <taxon>Ascomycota</taxon>
        <taxon>Pezizomycotina</taxon>
        <taxon>Pezizomycetes</taxon>
        <taxon>Pezizales</taxon>
        <taxon>Ascobolaceae</taxon>
        <taxon>Ascobolus</taxon>
    </lineage>
</organism>
<dbReference type="Proteomes" id="UP000275078">
    <property type="component" value="Unassembled WGS sequence"/>
</dbReference>
<keyword evidence="3" id="KW-1185">Reference proteome</keyword>
<feature type="region of interest" description="Disordered" evidence="1">
    <location>
        <begin position="241"/>
        <end position="267"/>
    </location>
</feature>